<dbReference type="AlphaFoldDB" id="A0AAV5B040"/>
<keyword evidence="3" id="KW-1003">Cell membrane</keyword>
<evidence type="ECO:0000256" key="2">
    <source>
        <dbReference type="ARBA" id="ARBA00006683"/>
    </source>
</evidence>
<comment type="similarity">
    <text evidence="2">Belongs to the CpsC/CapA family.</text>
</comment>
<feature type="transmembrane region" description="Helical" evidence="7">
    <location>
        <begin position="16"/>
        <end position="36"/>
    </location>
</feature>
<dbReference type="RefSeq" id="WP_135977696.1">
    <property type="nucleotide sequence ID" value="NZ_BQKC01000001.1"/>
</dbReference>
<evidence type="ECO:0000259" key="8">
    <source>
        <dbReference type="Pfam" id="PF02706"/>
    </source>
</evidence>
<evidence type="ECO:0000259" key="9">
    <source>
        <dbReference type="Pfam" id="PF13807"/>
    </source>
</evidence>
<dbReference type="Proteomes" id="UP001055025">
    <property type="component" value="Unassembled WGS sequence"/>
</dbReference>
<feature type="domain" description="Tyrosine-protein kinase G-rich" evidence="9">
    <location>
        <begin position="131"/>
        <end position="187"/>
    </location>
</feature>
<evidence type="ECO:0000256" key="1">
    <source>
        <dbReference type="ARBA" id="ARBA00004651"/>
    </source>
</evidence>
<dbReference type="EMBL" id="BQKC01000001">
    <property type="protein sequence ID" value="GJM55057.1"/>
    <property type="molecule type" value="Genomic_DNA"/>
</dbReference>
<dbReference type="GO" id="GO:0005886">
    <property type="term" value="C:plasma membrane"/>
    <property type="evidence" value="ECO:0007669"/>
    <property type="project" value="UniProtKB-SubCell"/>
</dbReference>
<dbReference type="Pfam" id="PF13807">
    <property type="entry name" value="GNVR"/>
    <property type="match status" value="1"/>
</dbReference>
<dbReference type="PANTHER" id="PTHR32309:SF13">
    <property type="entry name" value="FERRIC ENTEROBACTIN TRANSPORT PROTEIN FEPE"/>
    <property type="match status" value="1"/>
</dbReference>
<proteinExistence type="inferred from homology"/>
<dbReference type="InterPro" id="IPR003856">
    <property type="entry name" value="LPS_length_determ_N"/>
</dbReference>
<feature type="domain" description="Polysaccharide chain length determinant N-terminal" evidence="8">
    <location>
        <begin position="2"/>
        <end position="87"/>
    </location>
</feature>
<evidence type="ECO:0000256" key="7">
    <source>
        <dbReference type="SAM" id="Phobius"/>
    </source>
</evidence>
<evidence type="ECO:0000313" key="10">
    <source>
        <dbReference type="EMBL" id="GJM55057.1"/>
    </source>
</evidence>
<dbReference type="InterPro" id="IPR050445">
    <property type="entry name" value="Bact_polysacc_biosynth/exp"/>
</dbReference>
<dbReference type="InterPro" id="IPR032807">
    <property type="entry name" value="GNVR"/>
</dbReference>
<protein>
    <recommendedName>
        <fullName evidence="12">Lipopolysaccharide biosynthesis protein</fullName>
    </recommendedName>
</protein>
<dbReference type="GO" id="GO:0004713">
    <property type="term" value="F:protein tyrosine kinase activity"/>
    <property type="evidence" value="ECO:0007669"/>
    <property type="project" value="TreeGrafter"/>
</dbReference>
<evidence type="ECO:0000256" key="6">
    <source>
        <dbReference type="ARBA" id="ARBA00023136"/>
    </source>
</evidence>
<dbReference type="PANTHER" id="PTHR32309">
    <property type="entry name" value="TYROSINE-PROTEIN KINASE"/>
    <property type="match status" value="1"/>
</dbReference>
<accession>A0AAV5B040</accession>
<keyword evidence="5 7" id="KW-1133">Transmembrane helix</keyword>
<evidence type="ECO:0000256" key="4">
    <source>
        <dbReference type="ARBA" id="ARBA00022692"/>
    </source>
</evidence>
<name>A0AAV5B040_9ACTN</name>
<sequence>MTLLELFALLKKHLRLVIALPVVCALVCAVVSYGFLPNTYTATTSMYVLAKTGDGTSNTLNSDLTASQQLTNDVSTLLKSSRVETQTAGALGLKDLSDYKIDVTSSTTSRVISLSVTGTDPAQTAEVANGLAQQVSAIAQEVMNVDSVNVVDQAQTPESPSGPRRPLYVAVAFLAGLFLAVAFVVVEDMVNTRVRSQEELEELVGLPVMGRIPAMKEAR</sequence>
<keyword evidence="4 7" id="KW-0812">Transmembrane</keyword>
<evidence type="ECO:0008006" key="12">
    <source>
        <dbReference type="Google" id="ProtNLM"/>
    </source>
</evidence>
<comment type="subcellular location">
    <subcellularLocation>
        <location evidence="1">Cell membrane</location>
        <topology evidence="1">Multi-pass membrane protein</topology>
    </subcellularLocation>
</comment>
<evidence type="ECO:0000313" key="11">
    <source>
        <dbReference type="Proteomes" id="UP001055025"/>
    </source>
</evidence>
<comment type="caution">
    <text evidence="10">The sequence shown here is derived from an EMBL/GenBank/DDBJ whole genome shotgun (WGS) entry which is preliminary data.</text>
</comment>
<reference evidence="10" key="1">
    <citation type="journal article" date="2022" name="Int. J. Syst. Evol. Microbiol.">
        <title>Granulimonas faecalis gen. nov., sp. nov., and Leptogranulimonas caecicola gen. nov., sp. nov., novel lactate-producing Atopobiaceae bacteria isolated from mouse intestines, and an emended description of the family Atopobiaceae.</title>
        <authorList>
            <person name="Morinaga K."/>
            <person name="Kusada H."/>
            <person name="Sakamoto S."/>
            <person name="Murakami T."/>
            <person name="Toyoda A."/>
            <person name="Mori H."/>
            <person name="Meng X.Y."/>
            <person name="Takashino M."/>
            <person name="Murotomi K."/>
            <person name="Tamaki H."/>
        </authorList>
    </citation>
    <scope>NUCLEOTIDE SEQUENCE</scope>
    <source>
        <strain evidence="10">OPF53</strain>
    </source>
</reference>
<keyword evidence="6 7" id="KW-0472">Membrane</keyword>
<organism evidence="10 11">
    <name type="scientific">Granulimonas faecalis</name>
    <dbReference type="NCBI Taxonomy" id="2894155"/>
    <lineage>
        <taxon>Bacteria</taxon>
        <taxon>Bacillati</taxon>
        <taxon>Actinomycetota</taxon>
        <taxon>Coriobacteriia</taxon>
        <taxon>Coriobacteriales</taxon>
        <taxon>Kribbibacteriaceae</taxon>
        <taxon>Granulimonas</taxon>
    </lineage>
</organism>
<feature type="transmembrane region" description="Helical" evidence="7">
    <location>
        <begin position="167"/>
        <end position="186"/>
    </location>
</feature>
<gene>
    <name evidence="10" type="ORF">ATOP_07120</name>
</gene>
<dbReference type="Pfam" id="PF02706">
    <property type="entry name" value="Wzz"/>
    <property type="match status" value="1"/>
</dbReference>
<keyword evidence="11" id="KW-1185">Reference proteome</keyword>
<evidence type="ECO:0000256" key="5">
    <source>
        <dbReference type="ARBA" id="ARBA00022989"/>
    </source>
</evidence>
<evidence type="ECO:0000256" key="3">
    <source>
        <dbReference type="ARBA" id="ARBA00022475"/>
    </source>
</evidence>